<reference evidence="2 3" key="1">
    <citation type="submission" date="2019-08" db="EMBL/GenBank/DDBJ databases">
        <title>Comparison of rpoB and gyrB Sequences from Mobiluncus Species and Development of a Multiplex PCR Method for Clinical Detection of Mobiluncus curtisii and Mobiluncus mulieris.</title>
        <authorList>
            <person name="Yang L."/>
            <person name="Shen Y."/>
            <person name="Xu G."/>
            <person name="Shu L.-B."/>
            <person name="Hu J."/>
            <person name="Zhang R."/>
            <person name="Wang Y."/>
            <person name="Zhou H.-W."/>
            <person name="Zhang X."/>
        </authorList>
    </citation>
    <scope>NUCLEOTIDE SEQUENCE [LARGE SCALE GENOMIC DNA]</scope>
    <source>
        <strain evidence="2 3">M26</strain>
    </source>
</reference>
<dbReference type="AlphaFoldDB" id="A0ABD4U1L3"/>
<dbReference type="RefSeq" id="WP_263474618.1">
    <property type="nucleotide sequence ID" value="NZ_VSZW01000007.1"/>
</dbReference>
<evidence type="ECO:0000313" key="3">
    <source>
        <dbReference type="Proteomes" id="UP001209486"/>
    </source>
</evidence>
<feature type="region of interest" description="Disordered" evidence="1">
    <location>
        <begin position="229"/>
        <end position="355"/>
    </location>
</feature>
<gene>
    <name evidence="2" type="ORF">FYZ43_08590</name>
</gene>
<dbReference type="Gene3D" id="1.10.30.50">
    <property type="match status" value="1"/>
</dbReference>
<evidence type="ECO:0000256" key="1">
    <source>
        <dbReference type="SAM" id="MobiDB-lite"/>
    </source>
</evidence>
<comment type="caution">
    <text evidence="2">The sequence shown here is derived from an EMBL/GenBank/DDBJ whole genome shotgun (WGS) entry which is preliminary data.</text>
</comment>
<feature type="compositionally biased region" description="Low complexity" evidence="1">
    <location>
        <begin position="328"/>
        <end position="340"/>
    </location>
</feature>
<evidence type="ECO:0000313" key="2">
    <source>
        <dbReference type="EMBL" id="MCU9969443.1"/>
    </source>
</evidence>
<protein>
    <recommendedName>
        <fullName evidence="4">HNH endonuclease</fullName>
    </recommendedName>
</protein>
<organism evidence="2 3">
    <name type="scientific">Mobiluncus mulieris</name>
    <dbReference type="NCBI Taxonomy" id="2052"/>
    <lineage>
        <taxon>Bacteria</taxon>
        <taxon>Bacillati</taxon>
        <taxon>Actinomycetota</taxon>
        <taxon>Actinomycetes</taxon>
        <taxon>Actinomycetales</taxon>
        <taxon>Actinomycetaceae</taxon>
        <taxon>Mobiluncus</taxon>
    </lineage>
</organism>
<dbReference type="EMBL" id="VSZY01000015">
    <property type="protein sequence ID" value="MCU9969443.1"/>
    <property type="molecule type" value="Genomic_DNA"/>
</dbReference>
<proteinExistence type="predicted"/>
<dbReference type="Proteomes" id="UP001209486">
    <property type="component" value="Unassembled WGS sequence"/>
</dbReference>
<name>A0ABD4U1L3_9ACTO</name>
<evidence type="ECO:0008006" key="4">
    <source>
        <dbReference type="Google" id="ProtNLM"/>
    </source>
</evidence>
<accession>A0ABD4U1L3</accession>
<sequence length="355" mass="39044">MTWLRIGDTFWADPRILRAATLPDADARTVNELAGFLVRLGSYAAQYGTDYLIHVDLALTMPGVANPQRLIRMLIDLGLAHEIPDGERSAIGLIEDPDLLHMISKEEKAWRNQRVADSRNPDLMVPVRLRDGDQCRWCGHLVHWPGKTSNRKATLDHLVPGEPATVDTAVVACWSCNSTRKDNPEWEEEHKLLEEPETPLYGKVTVTYLAKYGIVVTQNLGADRQLNMDNSCSQGRKPGVAPRCTTEKTRPRGVATSASGLIAPGSNPSRNDAYETGVVHEEDLGSSETTDDTEASVVSEPEKDSGLLTLTNHDLSGRVGVESESDRVGSGSVPGGVESVAQCLDYRRRRRGRKR</sequence>